<protein>
    <submittedName>
        <fullName evidence="2">Fasciclin domain-containing protein</fullName>
    </submittedName>
</protein>
<dbReference type="InterPro" id="IPR000782">
    <property type="entry name" value="FAS1_domain"/>
</dbReference>
<proteinExistence type="predicted"/>
<keyword evidence="3" id="KW-1185">Reference proteome</keyword>
<sequence length="28" mass="2974">MSNIVATNVQTANGVIHVIDKVVLPNLN</sequence>
<evidence type="ECO:0000313" key="3">
    <source>
        <dbReference type="Proteomes" id="UP001589665"/>
    </source>
</evidence>
<accession>A0ABV5JXG4</accession>
<comment type="caution">
    <text evidence="2">The sequence shown here is derived from an EMBL/GenBank/DDBJ whole genome shotgun (WGS) entry which is preliminary data.</text>
</comment>
<dbReference type="SUPFAM" id="SSF82153">
    <property type="entry name" value="FAS1 domain"/>
    <property type="match status" value="1"/>
</dbReference>
<dbReference type="Proteomes" id="UP001589665">
    <property type="component" value="Unassembled WGS sequence"/>
</dbReference>
<dbReference type="PROSITE" id="PS50213">
    <property type="entry name" value="FAS1"/>
    <property type="match status" value="1"/>
</dbReference>
<dbReference type="EMBL" id="JBHMDX010000003">
    <property type="protein sequence ID" value="MFB9271131.1"/>
    <property type="molecule type" value="Genomic_DNA"/>
</dbReference>
<name>A0ABV5JXG4_9FLAO</name>
<reference evidence="2 3" key="1">
    <citation type="submission" date="2024-09" db="EMBL/GenBank/DDBJ databases">
        <authorList>
            <person name="Sun Q."/>
            <person name="Mori K."/>
        </authorList>
    </citation>
    <scope>NUCLEOTIDE SEQUENCE [LARGE SCALE GENOMIC DNA]</scope>
    <source>
        <strain evidence="2 3">JCM 13034</strain>
    </source>
</reference>
<dbReference type="Pfam" id="PF02469">
    <property type="entry name" value="Fasciclin"/>
    <property type="match status" value="1"/>
</dbReference>
<dbReference type="RefSeq" id="WP_188704098.1">
    <property type="nucleotide sequence ID" value="NZ_JBHMDX010000003.1"/>
</dbReference>
<dbReference type="InterPro" id="IPR036378">
    <property type="entry name" value="FAS1_dom_sf"/>
</dbReference>
<dbReference type="Gene3D" id="2.30.180.10">
    <property type="entry name" value="FAS1 domain"/>
    <property type="match status" value="1"/>
</dbReference>
<organism evidence="2 3">
    <name type="scientific">Lutibacter litoralis</name>
    <dbReference type="NCBI Taxonomy" id="321268"/>
    <lineage>
        <taxon>Bacteria</taxon>
        <taxon>Pseudomonadati</taxon>
        <taxon>Bacteroidota</taxon>
        <taxon>Flavobacteriia</taxon>
        <taxon>Flavobacteriales</taxon>
        <taxon>Flavobacteriaceae</taxon>
        <taxon>Lutibacter</taxon>
    </lineage>
</organism>
<feature type="domain" description="FAS1" evidence="1">
    <location>
        <begin position="1"/>
        <end position="23"/>
    </location>
</feature>
<evidence type="ECO:0000313" key="2">
    <source>
        <dbReference type="EMBL" id="MFB9271131.1"/>
    </source>
</evidence>
<evidence type="ECO:0000259" key="1">
    <source>
        <dbReference type="PROSITE" id="PS50213"/>
    </source>
</evidence>
<gene>
    <name evidence="2" type="ORF">ACFFT3_04465</name>
</gene>